<evidence type="ECO:0000256" key="6">
    <source>
        <dbReference type="ARBA" id="ARBA00022801"/>
    </source>
</evidence>
<evidence type="ECO:0000256" key="4">
    <source>
        <dbReference type="ARBA" id="ARBA00022692"/>
    </source>
</evidence>
<evidence type="ECO:0000256" key="10">
    <source>
        <dbReference type="ARBA" id="ARBA00023136"/>
    </source>
</evidence>
<feature type="domain" description="Peptidase M48" evidence="13">
    <location>
        <begin position="131"/>
        <end position="308"/>
    </location>
</feature>
<dbReference type="EMBL" id="BMOD01000007">
    <property type="protein sequence ID" value="GGJ35883.1"/>
    <property type="molecule type" value="Genomic_DNA"/>
</dbReference>
<name>A0ABQ2CZI0_9DEIO</name>
<comment type="subcellular location">
    <subcellularLocation>
        <location evidence="1">Cell membrane</location>
        <topology evidence="1">Multi-pass membrane protein</topology>
    </subcellularLocation>
</comment>
<comment type="similarity">
    <text evidence="11">Belongs to the peptidase M48 family.</text>
</comment>
<evidence type="ECO:0000256" key="7">
    <source>
        <dbReference type="ARBA" id="ARBA00022833"/>
    </source>
</evidence>
<keyword evidence="4 12" id="KW-0812">Transmembrane</keyword>
<dbReference type="InterPro" id="IPR050083">
    <property type="entry name" value="HtpX_protease"/>
</dbReference>
<evidence type="ECO:0000256" key="11">
    <source>
        <dbReference type="RuleBase" id="RU003983"/>
    </source>
</evidence>
<keyword evidence="3 11" id="KW-0645">Protease</keyword>
<evidence type="ECO:0000256" key="5">
    <source>
        <dbReference type="ARBA" id="ARBA00022723"/>
    </source>
</evidence>
<gene>
    <name evidence="14" type="ORF">GCM10008938_22500</name>
</gene>
<comment type="cofactor">
    <cofactor evidence="11">
        <name>Zn(2+)</name>
        <dbReference type="ChEBI" id="CHEBI:29105"/>
    </cofactor>
    <text evidence="11">Binds 1 zinc ion per subunit.</text>
</comment>
<evidence type="ECO:0000256" key="1">
    <source>
        <dbReference type="ARBA" id="ARBA00004651"/>
    </source>
</evidence>
<dbReference type="RefSeq" id="WP_189002788.1">
    <property type="nucleotide sequence ID" value="NZ_BMOD01000007.1"/>
</dbReference>
<evidence type="ECO:0000259" key="13">
    <source>
        <dbReference type="Pfam" id="PF01435"/>
    </source>
</evidence>
<dbReference type="Pfam" id="PF01435">
    <property type="entry name" value="Peptidase_M48"/>
    <property type="match status" value="1"/>
</dbReference>
<dbReference type="Proteomes" id="UP000632222">
    <property type="component" value="Unassembled WGS sequence"/>
</dbReference>
<proteinExistence type="inferred from homology"/>
<keyword evidence="9 11" id="KW-0482">Metalloprotease</keyword>
<keyword evidence="6 11" id="KW-0378">Hydrolase</keyword>
<evidence type="ECO:0000256" key="3">
    <source>
        <dbReference type="ARBA" id="ARBA00022670"/>
    </source>
</evidence>
<evidence type="ECO:0000256" key="8">
    <source>
        <dbReference type="ARBA" id="ARBA00022989"/>
    </source>
</evidence>
<accession>A0ABQ2CZI0</accession>
<keyword evidence="5" id="KW-0479">Metal-binding</keyword>
<keyword evidence="10 12" id="KW-0472">Membrane</keyword>
<keyword evidence="2" id="KW-1003">Cell membrane</keyword>
<feature type="transmembrane region" description="Helical" evidence="12">
    <location>
        <begin position="64"/>
        <end position="83"/>
    </location>
</feature>
<feature type="transmembrane region" description="Helical" evidence="12">
    <location>
        <begin position="33"/>
        <end position="58"/>
    </location>
</feature>
<keyword evidence="15" id="KW-1185">Reference proteome</keyword>
<comment type="caution">
    <text evidence="14">The sequence shown here is derived from an EMBL/GenBank/DDBJ whole genome shotgun (WGS) entry which is preliminary data.</text>
</comment>
<evidence type="ECO:0000256" key="12">
    <source>
        <dbReference type="SAM" id="Phobius"/>
    </source>
</evidence>
<keyword evidence="8 12" id="KW-1133">Transmembrane helix</keyword>
<evidence type="ECO:0000256" key="2">
    <source>
        <dbReference type="ARBA" id="ARBA00022475"/>
    </source>
</evidence>
<keyword evidence="7 11" id="KW-0862">Zinc</keyword>
<reference evidence="15" key="1">
    <citation type="journal article" date="2019" name="Int. J. Syst. Evol. Microbiol.">
        <title>The Global Catalogue of Microorganisms (GCM) 10K type strain sequencing project: providing services to taxonomists for standard genome sequencing and annotation.</title>
        <authorList>
            <consortium name="The Broad Institute Genomics Platform"/>
            <consortium name="The Broad Institute Genome Sequencing Center for Infectious Disease"/>
            <person name="Wu L."/>
            <person name="Ma J."/>
        </authorList>
    </citation>
    <scope>NUCLEOTIDE SEQUENCE [LARGE SCALE GENOMIC DNA]</scope>
    <source>
        <strain evidence="15">JCM 14370</strain>
    </source>
</reference>
<sequence>MYAVLGKKSGKQLFEKHLKQPVLKPGWSFSKMLGFFLAGLLVFPPYGLMLVGVGLALYFHSDPAYFACAGLLALGWYLQSPILQRPHGVVTREQAPVLYGVLDQIARLQNTRIDHLAVQENFNASFLRVEGWHGKAVVALGYPLMSILTPEEKVAVMAHEVAHSANGDALRSGLVGMALGTLQKWTIIWYRLNLPIEPLIWHGQLILLCFHRDSQRAEYLADDLAAAVAGSEAMVSALKKLHFAPNFHSILRAAADSSNTMHFYRAFQQHIRHVPDSELRRIERAGLLEGSRVDDSHPPTVYRIQRLNTHFKPSALQLTPEQTAAIDRELQTLEADLQGFALAAWRDVMSR</sequence>
<evidence type="ECO:0000313" key="14">
    <source>
        <dbReference type="EMBL" id="GGJ35883.1"/>
    </source>
</evidence>
<dbReference type="PANTHER" id="PTHR43221:SF1">
    <property type="entry name" value="PROTEASE HTPX"/>
    <property type="match status" value="1"/>
</dbReference>
<protein>
    <recommendedName>
        <fullName evidence="13">Peptidase M48 domain-containing protein</fullName>
    </recommendedName>
</protein>
<organism evidence="14 15">
    <name type="scientific">Deinococcus roseus</name>
    <dbReference type="NCBI Taxonomy" id="392414"/>
    <lineage>
        <taxon>Bacteria</taxon>
        <taxon>Thermotogati</taxon>
        <taxon>Deinococcota</taxon>
        <taxon>Deinococci</taxon>
        <taxon>Deinococcales</taxon>
        <taxon>Deinococcaceae</taxon>
        <taxon>Deinococcus</taxon>
    </lineage>
</organism>
<dbReference type="CDD" id="cd07328">
    <property type="entry name" value="M48_Ste24p_like"/>
    <property type="match status" value="1"/>
</dbReference>
<dbReference type="Gene3D" id="3.30.2010.10">
    <property type="entry name" value="Metalloproteases ('zincins'), catalytic domain"/>
    <property type="match status" value="1"/>
</dbReference>
<dbReference type="PANTHER" id="PTHR43221">
    <property type="entry name" value="PROTEASE HTPX"/>
    <property type="match status" value="1"/>
</dbReference>
<evidence type="ECO:0000256" key="9">
    <source>
        <dbReference type="ARBA" id="ARBA00023049"/>
    </source>
</evidence>
<dbReference type="InterPro" id="IPR001915">
    <property type="entry name" value="Peptidase_M48"/>
</dbReference>
<evidence type="ECO:0000313" key="15">
    <source>
        <dbReference type="Proteomes" id="UP000632222"/>
    </source>
</evidence>